<name>A0ABY2BKQ0_9ACTN</name>
<accession>A0ABY2BKQ0</accession>
<dbReference type="Proteomes" id="UP000295818">
    <property type="component" value="Unassembled WGS sequence"/>
</dbReference>
<sequence length="140" mass="15043">MASPVEVQLLLCDAAVSDPSGKIHMLGAGWSMTGTPTAPQAVAILIKIPWDRSNQKLPMHLQLLDSDGHPVNLGTPDNPQYVTSEGEIEVGRPPGVAPGSMLDASIAVNVQSMPLPIGRYEWRLDFAGQLFTTAFQVIQR</sequence>
<protein>
    <submittedName>
        <fullName evidence="1">Uncharacterized protein</fullName>
    </submittedName>
</protein>
<gene>
    <name evidence="1" type="ORF">EV644_106431</name>
</gene>
<evidence type="ECO:0000313" key="2">
    <source>
        <dbReference type="Proteomes" id="UP000295818"/>
    </source>
</evidence>
<evidence type="ECO:0000313" key="1">
    <source>
        <dbReference type="EMBL" id="TCO23122.1"/>
    </source>
</evidence>
<organism evidence="1 2">
    <name type="scientific">Kribbella orskensis</name>
    <dbReference type="NCBI Taxonomy" id="2512216"/>
    <lineage>
        <taxon>Bacteria</taxon>
        <taxon>Bacillati</taxon>
        <taxon>Actinomycetota</taxon>
        <taxon>Actinomycetes</taxon>
        <taxon>Propionibacteriales</taxon>
        <taxon>Kribbellaceae</taxon>
        <taxon>Kribbella</taxon>
    </lineage>
</organism>
<keyword evidence="2" id="KW-1185">Reference proteome</keyword>
<proteinExistence type="predicted"/>
<comment type="caution">
    <text evidence="1">The sequence shown here is derived from an EMBL/GenBank/DDBJ whole genome shotgun (WGS) entry which is preliminary data.</text>
</comment>
<dbReference type="RefSeq" id="WP_132189796.1">
    <property type="nucleotide sequence ID" value="NZ_SLWM01000006.1"/>
</dbReference>
<dbReference type="EMBL" id="SLWM01000006">
    <property type="protein sequence ID" value="TCO23122.1"/>
    <property type="molecule type" value="Genomic_DNA"/>
</dbReference>
<reference evidence="1 2" key="1">
    <citation type="journal article" date="2015" name="Stand. Genomic Sci.">
        <title>Genomic Encyclopedia of Bacterial and Archaeal Type Strains, Phase III: the genomes of soil and plant-associated and newly described type strains.</title>
        <authorList>
            <person name="Whitman W.B."/>
            <person name="Woyke T."/>
            <person name="Klenk H.P."/>
            <person name="Zhou Y."/>
            <person name="Lilburn T.G."/>
            <person name="Beck B.J."/>
            <person name="De Vos P."/>
            <person name="Vandamme P."/>
            <person name="Eisen J.A."/>
            <person name="Garrity G."/>
            <person name="Hugenholtz P."/>
            <person name="Kyrpides N.C."/>
        </authorList>
    </citation>
    <scope>NUCLEOTIDE SEQUENCE [LARGE SCALE GENOMIC DNA]</scope>
    <source>
        <strain evidence="1 2">VKM Ac-2538</strain>
    </source>
</reference>